<dbReference type="Proteomes" id="UP001497383">
    <property type="component" value="Chromosome 4"/>
</dbReference>
<protein>
    <submittedName>
        <fullName evidence="1">Uncharacterized protein</fullName>
    </submittedName>
</protein>
<proteinExistence type="predicted"/>
<dbReference type="PANTHER" id="PTHR41677:SF1">
    <property type="entry name" value="FE2OG DIOXYGENASE DOMAIN-CONTAINING PROTEIN"/>
    <property type="match status" value="1"/>
</dbReference>
<reference evidence="1 2" key="1">
    <citation type="submission" date="2024-03" db="EMBL/GenBank/DDBJ databases">
        <authorList>
            <person name="Brejova B."/>
        </authorList>
    </citation>
    <scope>NUCLEOTIDE SEQUENCE [LARGE SCALE GENOMIC DNA]</scope>
    <source>
        <strain evidence="1 2">CBS 14171</strain>
    </source>
</reference>
<accession>A0ABP0ZLY5</accession>
<dbReference type="EMBL" id="OZ022408">
    <property type="protein sequence ID" value="CAK9439158.1"/>
    <property type="molecule type" value="Genomic_DNA"/>
</dbReference>
<sequence length="395" mass="43932">MSRVGILQSVYDGNIHKKISAAAYDSNLHTTYTQIPQQTPKPTFNPEKHLQYYATSTGKAQYDETKRITMAQLGHGSKPNQISPIGVSDPFPLFTQEAVDIMRSEVLQRDNFLKYARYSFNSTSGLDSVVRGYVKTEGVVNCPFIYQAWTHPTTTELVSRMAGVDLDVIMDYEIAQVNVSMRDQDTVIEEVKKVERSMSEGSSEIPAVVGWHHDSYPFVCVLMLSETTNMIGGETSLRMGHDISGGGDGNMFGKVAVVPGPQRGSACVLQGRLIEHIAPAPQGVSERITMVTSYRARGASLPDTSVLGTVKPEVNFGSRYNEFYQEWIGYRADLMKDKLDLIKTNCRGKAGNGKFDKTKTIEALKEVEAYLKTTYEEMVLTPEEEAKMYRKGSIV</sequence>
<dbReference type="GeneID" id="92208578"/>
<evidence type="ECO:0000313" key="2">
    <source>
        <dbReference type="Proteomes" id="UP001497383"/>
    </source>
</evidence>
<name>A0ABP0ZLY5_9ASCO</name>
<dbReference type="RefSeq" id="XP_066830320.1">
    <property type="nucleotide sequence ID" value="XM_066973486.1"/>
</dbReference>
<organism evidence="1 2">
    <name type="scientific">Lodderomyces beijingensis</name>
    <dbReference type="NCBI Taxonomy" id="1775926"/>
    <lineage>
        <taxon>Eukaryota</taxon>
        <taxon>Fungi</taxon>
        <taxon>Dikarya</taxon>
        <taxon>Ascomycota</taxon>
        <taxon>Saccharomycotina</taxon>
        <taxon>Pichiomycetes</taxon>
        <taxon>Debaryomycetaceae</taxon>
        <taxon>Candida/Lodderomyces clade</taxon>
        <taxon>Lodderomyces</taxon>
    </lineage>
</organism>
<keyword evidence="2" id="KW-1185">Reference proteome</keyword>
<dbReference type="PANTHER" id="PTHR41677">
    <property type="entry name" value="YALI0B19030P"/>
    <property type="match status" value="1"/>
</dbReference>
<gene>
    <name evidence="1" type="ORF">LODBEIA_P33820</name>
</gene>
<evidence type="ECO:0000313" key="1">
    <source>
        <dbReference type="EMBL" id="CAK9439158.1"/>
    </source>
</evidence>